<dbReference type="EMBL" id="CP021252">
    <property type="protein sequence ID" value="ART20095.1"/>
    <property type="molecule type" value="Genomic_DNA"/>
</dbReference>
<feature type="domain" description="IrrE N-terminal-like" evidence="1">
    <location>
        <begin position="57"/>
        <end position="156"/>
    </location>
</feature>
<evidence type="ECO:0000259" key="1">
    <source>
        <dbReference type="Pfam" id="PF06114"/>
    </source>
</evidence>
<dbReference type="Proteomes" id="UP000250197">
    <property type="component" value="Chromosome"/>
</dbReference>
<sequence>MTDLKWQIARRKAREVRAAGPVGPGLAGLVEIAERWNASVEFARLREDLSGFIIKEPGQDPRIYINADHTTARQRFTLAHEIGHLIERESVAGDNNYSFVDYRASERYDLHEFFADEFAGELLMPAGLLIRTVRQHGEYKAAVDFGVSVPAVKRRLARLAKNPPSTEAANNV</sequence>
<dbReference type="InterPro" id="IPR052345">
    <property type="entry name" value="Rad_response_metalloprotease"/>
</dbReference>
<dbReference type="SUPFAM" id="SSF55486">
    <property type="entry name" value="Metalloproteases ('zincins'), catalytic domain"/>
    <property type="match status" value="1"/>
</dbReference>
<dbReference type="Gene3D" id="1.10.10.2910">
    <property type="match status" value="1"/>
</dbReference>
<name>A0A2Z2IYM8_CORST</name>
<dbReference type="KEGG" id="cstr:CBE89_00175"/>
<accession>A0A2Z2IYM8</accession>
<evidence type="ECO:0000313" key="3">
    <source>
        <dbReference type="Proteomes" id="UP000250197"/>
    </source>
</evidence>
<dbReference type="InterPro" id="IPR010359">
    <property type="entry name" value="IrrE_HExxH"/>
</dbReference>
<dbReference type="AlphaFoldDB" id="A0A2Z2IYM8"/>
<dbReference type="RefSeq" id="WP_086890328.1">
    <property type="nucleotide sequence ID" value="NZ_CP021252.1"/>
</dbReference>
<proteinExistence type="predicted"/>
<dbReference type="PANTHER" id="PTHR43236:SF1">
    <property type="entry name" value="BLL7220 PROTEIN"/>
    <property type="match status" value="1"/>
</dbReference>
<dbReference type="PANTHER" id="PTHR43236">
    <property type="entry name" value="ANTITOXIN HIGA1"/>
    <property type="match status" value="1"/>
</dbReference>
<evidence type="ECO:0000313" key="2">
    <source>
        <dbReference type="EMBL" id="ART20095.1"/>
    </source>
</evidence>
<dbReference type="Pfam" id="PF06114">
    <property type="entry name" value="Peptidase_M78"/>
    <property type="match status" value="1"/>
</dbReference>
<reference evidence="2 3" key="1">
    <citation type="submission" date="2017-05" db="EMBL/GenBank/DDBJ databases">
        <title>Complete genome sequence of Corynebacterium striatum KC-Na-1 isolated from Neophocaena asiaeorientalis in Korea.</title>
        <authorList>
            <person name="Kim J.H."/>
            <person name="Lee K."/>
        </authorList>
    </citation>
    <scope>NUCLEOTIDE SEQUENCE [LARGE SCALE GENOMIC DNA]</scope>
    <source>
        <strain evidence="2 3">KC-Na-01</strain>
    </source>
</reference>
<gene>
    <name evidence="2" type="ORF">CBE89_00175</name>
</gene>
<protein>
    <recommendedName>
        <fullName evidence="1">IrrE N-terminal-like domain-containing protein</fullName>
    </recommendedName>
</protein>
<organism evidence="2 3">
    <name type="scientific">Corynebacterium striatum</name>
    <dbReference type="NCBI Taxonomy" id="43770"/>
    <lineage>
        <taxon>Bacteria</taxon>
        <taxon>Bacillati</taxon>
        <taxon>Actinomycetota</taxon>
        <taxon>Actinomycetes</taxon>
        <taxon>Mycobacteriales</taxon>
        <taxon>Corynebacteriaceae</taxon>
        <taxon>Corynebacterium</taxon>
    </lineage>
</organism>